<keyword evidence="4" id="KW-1185">Reference proteome</keyword>
<dbReference type="Proteomes" id="UP001597296">
    <property type="component" value="Unassembled WGS sequence"/>
</dbReference>
<reference evidence="4" key="1">
    <citation type="journal article" date="2019" name="Int. J. Syst. Evol. Microbiol.">
        <title>The Global Catalogue of Microorganisms (GCM) 10K type strain sequencing project: providing services to taxonomists for standard genome sequencing and annotation.</title>
        <authorList>
            <consortium name="The Broad Institute Genomics Platform"/>
            <consortium name="The Broad Institute Genome Sequencing Center for Infectious Disease"/>
            <person name="Wu L."/>
            <person name="Ma J."/>
        </authorList>
    </citation>
    <scope>NUCLEOTIDE SEQUENCE [LARGE SCALE GENOMIC DNA]</scope>
    <source>
        <strain evidence="4">KCTC 15012</strain>
    </source>
</reference>
<evidence type="ECO:0000259" key="2">
    <source>
        <dbReference type="Pfam" id="PF08241"/>
    </source>
</evidence>
<evidence type="ECO:0000313" key="4">
    <source>
        <dbReference type="Proteomes" id="UP001597296"/>
    </source>
</evidence>
<keyword evidence="3" id="KW-0808">Transferase</keyword>
<dbReference type="Pfam" id="PF08241">
    <property type="entry name" value="Methyltransf_11"/>
    <property type="match status" value="1"/>
</dbReference>
<dbReference type="Gene3D" id="3.40.50.150">
    <property type="entry name" value="Vaccinia Virus protein VP39"/>
    <property type="match status" value="1"/>
</dbReference>
<feature type="domain" description="Methyltransferase type 11" evidence="2">
    <location>
        <begin position="91"/>
        <end position="139"/>
    </location>
</feature>
<name>A0ABW5C6R0_9PROT</name>
<dbReference type="CDD" id="cd02440">
    <property type="entry name" value="AdoMet_MTases"/>
    <property type="match status" value="1"/>
</dbReference>
<evidence type="ECO:0000313" key="3">
    <source>
        <dbReference type="EMBL" id="MFD2232567.1"/>
    </source>
</evidence>
<proteinExistence type="predicted"/>
<dbReference type="SUPFAM" id="SSF53335">
    <property type="entry name" value="S-adenosyl-L-methionine-dependent methyltransferases"/>
    <property type="match status" value="1"/>
</dbReference>
<dbReference type="InterPro" id="IPR029063">
    <property type="entry name" value="SAM-dependent_MTases_sf"/>
</dbReference>
<dbReference type="InterPro" id="IPR013216">
    <property type="entry name" value="Methyltransf_11"/>
</dbReference>
<accession>A0ABW5C6R0</accession>
<protein>
    <submittedName>
        <fullName evidence="3">Class I SAM-dependent methyltransferase</fullName>
        <ecNumber evidence="3">2.1.1.-</ecNumber>
    </submittedName>
</protein>
<dbReference type="RefSeq" id="WP_377313987.1">
    <property type="nucleotide sequence ID" value="NZ_JBHUIY010000002.1"/>
</dbReference>
<gene>
    <name evidence="3" type="ORF">ACFSNB_01985</name>
</gene>
<dbReference type="GO" id="GO:0032259">
    <property type="term" value="P:methylation"/>
    <property type="evidence" value="ECO:0007669"/>
    <property type="project" value="UniProtKB-KW"/>
</dbReference>
<comment type="caution">
    <text evidence="3">The sequence shown here is derived from an EMBL/GenBank/DDBJ whole genome shotgun (WGS) entry which is preliminary data.</text>
</comment>
<dbReference type="EC" id="2.1.1.-" evidence="3"/>
<feature type="region of interest" description="Disordered" evidence="1">
    <location>
        <begin position="234"/>
        <end position="266"/>
    </location>
</feature>
<dbReference type="GO" id="GO:0008168">
    <property type="term" value="F:methyltransferase activity"/>
    <property type="evidence" value="ECO:0007669"/>
    <property type="project" value="UniProtKB-KW"/>
</dbReference>
<sequence>MHEAMGCSPMWTDVVDLRDFYATGLGQVTRRLIGARLRLFWPDVGGMRVLGLGFATPYLRVFLGEAERVIALMPASQGVLPWPAEGRGLTALGDETDLPLPDRSFDRILMVHTLESTEQVRAVMREAWRVLADGGRLVVVVPNRRGIWSRLERTPFGNGRPFTQGQLVRMLRDNMFTPLDHGSALFLPPTASPMLLKAAPAVERLGRRWCEAFGGVLMIEAAKQIYAGAAGRERSGGRRSYLPLPQGLPRTVDPALTPRWEDPLRR</sequence>
<evidence type="ECO:0000256" key="1">
    <source>
        <dbReference type="SAM" id="MobiDB-lite"/>
    </source>
</evidence>
<organism evidence="3 4">
    <name type="scientific">Phaeospirillum tilakii</name>
    <dbReference type="NCBI Taxonomy" id="741673"/>
    <lineage>
        <taxon>Bacteria</taxon>
        <taxon>Pseudomonadati</taxon>
        <taxon>Pseudomonadota</taxon>
        <taxon>Alphaproteobacteria</taxon>
        <taxon>Rhodospirillales</taxon>
        <taxon>Rhodospirillaceae</taxon>
        <taxon>Phaeospirillum</taxon>
    </lineage>
</organism>
<keyword evidence="3" id="KW-0489">Methyltransferase</keyword>
<dbReference type="EMBL" id="JBHUIY010000002">
    <property type="protein sequence ID" value="MFD2232567.1"/>
    <property type="molecule type" value="Genomic_DNA"/>
</dbReference>